<organism evidence="4 6">
    <name type="scientific">Cucumis melo var. makuwa</name>
    <name type="common">Oriental melon</name>
    <dbReference type="NCBI Taxonomy" id="1194695"/>
    <lineage>
        <taxon>Eukaryota</taxon>
        <taxon>Viridiplantae</taxon>
        <taxon>Streptophyta</taxon>
        <taxon>Embryophyta</taxon>
        <taxon>Tracheophyta</taxon>
        <taxon>Spermatophyta</taxon>
        <taxon>Magnoliopsida</taxon>
        <taxon>eudicotyledons</taxon>
        <taxon>Gunneridae</taxon>
        <taxon>Pentapetalae</taxon>
        <taxon>rosids</taxon>
        <taxon>fabids</taxon>
        <taxon>Cucurbitales</taxon>
        <taxon>Cucurbitaceae</taxon>
        <taxon>Benincaseae</taxon>
        <taxon>Cucumis</taxon>
    </lineage>
</organism>
<evidence type="ECO:0000313" key="5">
    <source>
        <dbReference type="Proteomes" id="UP000321393"/>
    </source>
</evidence>
<keyword evidence="1" id="KW-0175">Coiled coil</keyword>
<gene>
    <name evidence="4" type="ORF">E5676_scaffold892G00050</name>
    <name evidence="3" type="ORF">E6C27_scaffold64G002940</name>
</gene>
<protein>
    <submittedName>
        <fullName evidence="4">Ulp1-like peptidase</fullName>
    </submittedName>
</protein>
<evidence type="ECO:0000256" key="1">
    <source>
        <dbReference type="SAM" id="Coils"/>
    </source>
</evidence>
<evidence type="ECO:0000313" key="4">
    <source>
        <dbReference type="EMBL" id="TYK15235.1"/>
    </source>
</evidence>
<dbReference type="AlphaFoldDB" id="A0A5D3CUR7"/>
<dbReference type="Proteomes" id="UP000321393">
    <property type="component" value="Unassembled WGS sequence"/>
</dbReference>
<feature type="compositionally biased region" description="Polar residues" evidence="2">
    <location>
        <begin position="285"/>
        <end position="313"/>
    </location>
</feature>
<dbReference type="EMBL" id="SSTE01018412">
    <property type="protein sequence ID" value="KAA0039479.1"/>
    <property type="molecule type" value="Genomic_DNA"/>
</dbReference>
<proteinExistence type="predicted"/>
<reference evidence="5 6" key="1">
    <citation type="submission" date="2019-08" db="EMBL/GenBank/DDBJ databases">
        <title>Draft genome sequences of two oriental melons (Cucumis melo L. var makuwa).</title>
        <authorList>
            <person name="Kwon S.-Y."/>
        </authorList>
    </citation>
    <scope>NUCLEOTIDE SEQUENCE [LARGE SCALE GENOMIC DNA]</scope>
    <source>
        <strain evidence="6">cv. Chang Bougi</strain>
        <strain evidence="5">cv. SW 3</strain>
        <tissue evidence="4">Leaf</tissue>
    </source>
</reference>
<feature type="compositionally biased region" description="Polar residues" evidence="2">
    <location>
        <begin position="330"/>
        <end position="341"/>
    </location>
</feature>
<feature type="compositionally biased region" description="Acidic residues" evidence="2">
    <location>
        <begin position="10"/>
        <end position="19"/>
    </location>
</feature>
<evidence type="ECO:0000313" key="3">
    <source>
        <dbReference type="EMBL" id="KAA0039479.1"/>
    </source>
</evidence>
<name>A0A5D3CUR7_CUCMM</name>
<dbReference type="OrthoDB" id="1824688at2759"/>
<dbReference type="Proteomes" id="UP000321947">
    <property type="component" value="Unassembled WGS sequence"/>
</dbReference>
<sequence length="397" mass="45178">MESQIRGDDNIEMEDDESMPDINNSDNTTPDDTTNNQSLDNNNLQSTSSPQLSPRKKKRQTVADESEMHPMTKKKSCRSNDKKQQSHSKSYKILKKNIKEVHKDVSALTSIVCRMDDTIRKQSLELSEIKQILERLLQNREDMMTNDQPYIEEQHTQDHNVETQREHQEESGSDISINGRDAYLLLTIIDKLDNLNAQSKKEKYLPEMITTLPLVSQPLPLCEIQPTSSSTLNQPAMAPLDQTVKIQEVSPSISIVNEESQLEIQNNDHSVTLAEIEKENEQVTEEQTIGNEQQSTSTERIESQSEIQKNDQPATLAEIENEKENEQVTEDQTIGTVQQSTSTEKIESQLLGWGDVNYLTGCINIKEHWLAVAADMGKCKIYVFDLMPNYVDKKLVD</sequence>
<evidence type="ECO:0000256" key="2">
    <source>
        <dbReference type="SAM" id="MobiDB-lite"/>
    </source>
</evidence>
<accession>A0A5D3CUR7</accession>
<dbReference type="SUPFAM" id="SSF54001">
    <property type="entry name" value="Cysteine proteinases"/>
    <property type="match status" value="1"/>
</dbReference>
<feature type="region of interest" description="Disordered" evidence="2">
    <location>
        <begin position="322"/>
        <end position="341"/>
    </location>
</feature>
<feature type="region of interest" description="Disordered" evidence="2">
    <location>
        <begin position="279"/>
        <end position="313"/>
    </location>
</feature>
<dbReference type="EMBL" id="SSTD01008704">
    <property type="protein sequence ID" value="TYK15235.1"/>
    <property type="molecule type" value="Genomic_DNA"/>
</dbReference>
<evidence type="ECO:0000313" key="6">
    <source>
        <dbReference type="Proteomes" id="UP000321947"/>
    </source>
</evidence>
<comment type="caution">
    <text evidence="4">The sequence shown here is derived from an EMBL/GenBank/DDBJ whole genome shotgun (WGS) entry which is preliminary data.</text>
</comment>
<feature type="region of interest" description="Disordered" evidence="2">
    <location>
        <begin position="1"/>
        <end position="93"/>
    </location>
</feature>
<feature type="coiled-coil region" evidence="1">
    <location>
        <begin position="119"/>
        <end position="146"/>
    </location>
</feature>
<dbReference type="InterPro" id="IPR038765">
    <property type="entry name" value="Papain-like_cys_pep_sf"/>
</dbReference>
<feature type="compositionally biased region" description="Low complexity" evidence="2">
    <location>
        <begin position="21"/>
        <end position="49"/>
    </location>
</feature>